<feature type="transmembrane region" description="Helical" evidence="1">
    <location>
        <begin position="12"/>
        <end position="32"/>
    </location>
</feature>
<proteinExistence type="predicted"/>
<sequence>MESDESLRPAPDAALLGGSLLAVLGYLVPWFHQDGYSWSYSGWAYASLSSGGGWTLLTLAFLAVAVVASLWAARSLTAAMWAVVGTVGAGVFTLAVVAASFSHVSEGSALNYLASMPFGFGLPLLAAGLGLALAGGCRAIAVAVVRAAREPAQNDG</sequence>
<feature type="transmembrane region" description="Helical" evidence="1">
    <location>
        <begin position="79"/>
        <end position="101"/>
    </location>
</feature>
<keyword evidence="1" id="KW-1133">Transmembrane helix</keyword>
<accession>A0A1H2J7F2</accession>
<evidence type="ECO:0008006" key="4">
    <source>
        <dbReference type="Google" id="ProtNLM"/>
    </source>
</evidence>
<evidence type="ECO:0000313" key="3">
    <source>
        <dbReference type="Proteomes" id="UP000182977"/>
    </source>
</evidence>
<evidence type="ECO:0000313" key="2">
    <source>
        <dbReference type="EMBL" id="SDU52330.1"/>
    </source>
</evidence>
<feature type="transmembrane region" description="Helical" evidence="1">
    <location>
        <begin position="52"/>
        <end position="72"/>
    </location>
</feature>
<dbReference type="EMBL" id="LT629791">
    <property type="protein sequence ID" value="SDU52330.1"/>
    <property type="molecule type" value="Genomic_DNA"/>
</dbReference>
<name>A0A1H2J7F2_9ACTN</name>
<dbReference type="STRING" id="419479.SAMN04488563_2388"/>
<dbReference type="Proteomes" id="UP000182977">
    <property type="component" value="Chromosome I"/>
</dbReference>
<evidence type="ECO:0000256" key="1">
    <source>
        <dbReference type="SAM" id="Phobius"/>
    </source>
</evidence>
<keyword evidence="3" id="KW-1185">Reference proteome</keyword>
<reference evidence="3" key="1">
    <citation type="submission" date="2016-10" db="EMBL/GenBank/DDBJ databases">
        <authorList>
            <person name="Varghese N."/>
            <person name="Submissions S."/>
        </authorList>
    </citation>
    <scope>NUCLEOTIDE SEQUENCE [LARGE SCALE GENOMIC DNA]</scope>
    <source>
        <strain evidence="3">DSM 45079</strain>
    </source>
</reference>
<dbReference type="RefSeq" id="WP_046768558.1">
    <property type="nucleotide sequence ID" value="NZ_KQ061226.1"/>
</dbReference>
<dbReference type="AlphaFoldDB" id="A0A1H2J7F2"/>
<keyword evidence="1" id="KW-0472">Membrane</keyword>
<feature type="transmembrane region" description="Helical" evidence="1">
    <location>
        <begin position="121"/>
        <end position="145"/>
    </location>
</feature>
<keyword evidence="1" id="KW-0812">Transmembrane</keyword>
<gene>
    <name evidence="2" type="ORF">SAMN04488563_2388</name>
</gene>
<organism evidence="2 3">
    <name type="scientific">Jiangella alkaliphila</name>
    <dbReference type="NCBI Taxonomy" id="419479"/>
    <lineage>
        <taxon>Bacteria</taxon>
        <taxon>Bacillati</taxon>
        <taxon>Actinomycetota</taxon>
        <taxon>Actinomycetes</taxon>
        <taxon>Jiangellales</taxon>
        <taxon>Jiangellaceae</taxon>
        <taxon>Jiangella</taxon>
    </lineage>
</organism>
<protein>
    <recommendedName>
        <fullName evidence="4">Tryptophan-associated transmembrane protein (Trp_oprn_chp)</fullName>
    </recommendedName>
</protein>